<evidence type="ECO:0000313" key="2">
    <source>
        <dbReference type="Proteomes" id="UP000504636"/>
    </source>
</evidence>
<dbReference type="EMBL" id="MU003714">
    <property type="protein sequence ID" value="KAF2804227.1"/>
    <property type="molecule type" value="Genomic_DNA"/>
</dbReference>
<dbReference type="GeneID" id="54466945"/>
<name>A0A6A6Y8T3_9PEZI</name>
<evidence type="ECO:0000313" key="1">
    <source>
        <dbReference type="EMBL" id="KAF2804227.1"/>
    </source>
</evidence>
<dbReference type="AlphaFoldDB" id="A0A6A6Y8T3"/>
<sequence length="201" mass="22585">MADVEYEQDAQIVAASIGFLRMYATESDHPRYLHSMLGLENPANCVPEARSQIQPKRIFVHVRNTYHLAHTALTPAFPTATLSKALCTTQCPSLRKRLSGAPLETVQGLHSSSPKRVWAPSRSKTLRLDHCSTLFQAPTRYTLMTSTRQPCVLADPYYSQSRPVSAIFWLPAPHLLRFPFPLRASAPPIRRVELLLPDPEI</sequence>
<dbReference type="RefSeq" id="XP_033571191.1">
    <property type="nucleotide sequence ID" value="XM_033726052.1"/>
</dbReference>
<reference evidence="3" key="2">
    <citation type="submission" date="2020-04" db="EMBL/GenBank/DDBJ databases">
        <authorList>
            <consortium name="NCBI Genome Project"/>
        </authorList>
    </citation>
    <scope>NUCLEOTIDE SEQUENCE</scope>
    <source>
        <strain evidence="3">CBS 304.34</strain>
    </source>
</reference>
<accession>A0A6A6Y8T3</accession>
<organism evidence="1">
    <name type="scientific">Mytilinidion resinicola</name>
    <dbReference type="NCBI Taxonomy" id="574789"/>
    <lineage>
        <taxon>Eukaryota</taxon>
        <taxon>Fungi</taxon>
        <taxon>Dikarya</taxon>
        <taxon>Ascomycota</taxon>
        <taxon>Pezizomycotina</taxon>
        <taxon>Dothideomycetes</taxon>
        <taxon>Pleosporomycetidae</taxon>
        <taxon>Mytilinidiales</taxon>
        <taxon>Mytilinidiaceae</taxon>
        <taxon>Mytilinidion</taxon>
    </lineage>
</organism>
<keyword evidence="2" id="KW-1185">Reference proteome</keyword>
<gene>
    <name evidence="1 3" type="ORF">BDZ99DRAFT_525819</name>
</gene>
<evidence type="ECO:0000313" key="3">
    <source>
        <dbReference type="RefSeq" id="XP_033571191.1"/>
    </source>
</evidence>
<dbReference type="Proteomes" id="UP000504636">
    <property type="component" value="Unplaced"/>
</dbReference>
<reference evidence="1 3" key="1">
    <citation type="journal article" date="2020" name="Stud. Mycol.">
        <title>101 Dothideomycetes genomes: a test case for predicting lifestyles and emergence of pathogens.</title>
        <authorList>
            <person name="Haridas S."/>
            <person name="Albert R."/>
            <person name="Binder M."/>
            <person name="Bloem J."/>
            <person name="Labutti K."/>
            <person name="Salamov A."/>
            <person name="Andreopoulos B."/>
            <person name="Baker S."/>
            <person name="Barry K."/>
            <person name="Bills G."/>
            <person name="Bluhm B."/>
            <person name="Cannon C."/>
            <person name="Castanera R."/>
            <person name="Culley D."/>
            <person name="Daum C."/>
            <person name="Ezra D."/>
            <person name="Gonzalez J."/>
            <person name="Henrissat B."/>
            <person name="Kuo A."/>
            <person name="Liang C."/>
            <person name="Lipzen A."/>
            <person name="Lutzoni F."/>
            <person name="Magnuson J."/>
            <person name="Mondo S."/>
            <person name="Nolan M."/>
            <person name="Ohm R."/>
            <person name="Pangilinan J."/>
            <person name="Park H.-J."/>
            <person name="Ramirez L."/>
            <person name="Alfaro M."/>
            <person name="Sun H."/>
            <person name="Tritt A."/>
            <person name="Yoshinaga Y."/>
            <person name="Zwiers L.-H."/>
            <person name="Turgeon B."/>
            <person name="Goodwin S."/>
            <person name="Spatafora J."/>
            <person name="Crous P."/>
            <person name="Grigoriev I."/>
        </authorList>
    </citation>
    <scope>NUCLEOTIDE SEQUENCE</scope>
    <source>
        <strain evidence="1 3">CBS 304.34</strain>
    </source>
</reference>
<proteinExistence type="predicted"/>
<reference evidence="3" key="3">
    <citation type="submission" date="2025-04" db="UniProtKB">
        <authorList>
            <consortium name="RefSeq"/>
        </authorList>
    </citation>
    <scope>IDENTIFICATION</scope>
    <source>
        <strain evidence="3">CBS 304.34</strain>
    </source>
</reference>
<protein>
    <submittedName>
        <fullName evidence="1 3">Uncharacterized protein</fullName>
    </submittedName>
</protein>